<dbReference type="EMBL" id="JAEDAJ010000006">
    <property type="protein sequence ID" value="MBK0332046.1"/>
    <property type="molecule type" value="Genomic_DNA"/>
</dbReference>
<comment type="caution">
    <text evidence="1">The sequence shown here is derived from an EMBL/GenBank/DDBJ whole genome shotgun (WGS) entry which is preliminary data.</text>
</comment>
<dbReference type="RefSeq" id="WP_200502915.1">
    <property type="nucleotide sequence ID" value="NZ_JAEDAJ010000006.1"/>
</dbReference>
<evidence type="ECO:0000313" key="1">
    <source>
        <dbReference type="EMBL" id="MBK0332046.1"/>
    </source>
</evidence>
<evidence type="ECO:0000313" key="2">
    <source>
        <dbReference type="Proteomes" id="UP000612352"/>
    </source>
</evidence>
<sequence length="83" mass="8867">MVGLIATTVSPSTAFERASAPATNADVLQLTAPPKQLHRQPLERDDAHSHRAPIAIQRLVDSAPPLTAPQRERLAVVLSGGQR</sequence>
<gene>
    <name evidence="1" type="ORF">I8D64_11615</name>
</gene>
<name>A0ABS1BBL0_9MICO</name>
<protein>
    <submittedName>
        <fullName evidence="1">Uncharacterized protein</fullName>
    </submittedName>
</protein>
<organism evidence="1 2">
    <name type="scientific">Brachybacterium halotolerans</name>
    <dbReference type="NCBI Taxonomy" id="2795215"/>
    <lineage>
        <taxon>Bacteria</taxon>
        <taxon>Bacillati</taxon>
        <taxon>Actinomycetota</taxon>
        <taxon>Actinomycetes</taxon>
        <taxon>Micrococcales</taxon>
        <taxon>Dermabacteraceae</taxon>
        <taxon>Brachybacterium</taxon>
    </lineage>
</organism>
<reference evidence="1 2" key="1">
    <citation type="submission" date="2020-12" db="EMBL/GenBank/DDBJ databases">
        <title>Brachybacterium sp. MASK1Z-5, whole genome shotgun sequence.</title>
        <authorList>
            <person name="Tuo L."/>
        </authorList>
    </citation>
    <scope>NUCLEOTIDE SEQUENCE [LARGE SCALE GENOMIC DNA]</scope>
    <source>
        <strain evidence="1 2">MASK1Z-5</strain>
    </source>
</reference>
<proteinExistence type="predicted"/>
<keyword evidence="2" id="KW-1185">Reference proteome</keyword>
<dbReference type="Proteomes" id="UP000612352">
    <property type="component" value="Unassembled WGS sequence"/>
</dbReference>
<accession>A0ABS1BBL0</accession>